<accession>A0A316AL06</accession>
<sequence>MLIVDRVVFPVNYTHLRRNILEKVIPIITGSH</sequence>
<evidence type="ECO:0000313" key="2">
    <source>
        <dbReference type="Proteomes" id="UP000245880"/>
    </source>
</evidence>
<proteinExistence type="predicted"/>
<protein>
    <submittedName>
        <fullName evidence="1">Uncharacterized protein</fullName>
    </submittedName>
</protein>
<organism evidence="1 2">
    <name type="scientific">Dyadobacter jejuensis</name>
    <dbReference type="NCBI Taxonomy" id="1082580"/>
    <lineage>
        <taxon>Bacteria</taxon>
        <taxon>Pseudomonadati</taxon>
        <taxon>Bacteroidota</taxon>
        <taxon>Cytophagia</taxon>
        <taxon>Cytophagales</taxon>
        <taxon>Spirosomataceae</taxon>
        <taxon>Dyadobacter</taxon>
    </lineage>
</organism>
<name>A0A316AL06_9BACT</name>
<keyword evidence="2" id="KW-1185">Reference proteome</keyword>
<gene>
    <name evidence="1" type="ORF">CLV98_10479</name>
</gene>
<evidence type="ECO:0000313" key="1">
    <source>
        <dbReference type="EMBL" id="PWJ58221.1"/>
    </source>
</evidence>
<dbReference type="EMBL" id="QGDT01000004">
    <property type="protein sequence ID" value="PWJ58221.1"/>
    <property type="molecule type" value="Genomic_DNA"/>
</dbReference>
<dbReference type="Proteomes" id="UP000245880">
    <property type="component" value="Unassembled WGS sequence"/>
</dbReference>
<dbReference type="AlphaFoldDB" id="A0A316AL06"/>
<comment type="caution">
    <text evidence="1">The sequence shown here is derived from an EMBL/GenBank/DDBJ whole genome shotgun (WGS) entry which is preliminary data.</text>
</comment>
<reference evidence="1 2" key="1">
    <citation type="submission" date="2018-03" db="EMBL/GenBank/DDBJ databases">
        <title>Genomic Encyclopedia of Archaeal and Bacterial Type Strains, Phase II (KMG-II): from individual species to whole genera.</title>
        <authorList>
            <person name="Goeker M."/>
        </authorList>
    </citation>
    <scope>NUCLEOTIDE SEQUENCE [LARGE SCALE GENOMIC DNA]</scope>
    <source>
        <strain evidence="1 2">DSM 100346</strain>
    </source>
</reference>